<dbReference type="EMBL" id="CP000555">
    <property type="protein sequence ID" value="ABM95704.1"/>
    <property type="molecule type" value="Genomic_DNA"/>
</dbReference>
<keyword evidence="2" id="KW-1185">Reference proteome</keyword>
<dbReference type="STRING" id="420662.Mpe_A2750"/>
<dbReference type="RefSeq" id="WP_011830333.1">
    <property type="nucleotide sequence ID" value="NC_008825.1"/>
</dbReference>
<dbReference type="Proteomes" id="UP000000366">
    <property type="component" value="Chromosome"/>
</dbReference>
<dbReference type="HOGENOM" id="CLU_037503_1_1_4"/>
<dbReference type="KEGG" id="mpt:Mpe_A2750"/>
<dbReference type="AlphaFoldDB" id="A2SJG5"/>
<reference evidence="1 2" key="1">
    <citation type="journal article" date="2007" name="J. Bacteriol.">
        <title>Whole-genome analysis of the methyl tert-butyl ether-degrading beta-proteobacterium Methylibium petroleiphilum PM1.</title>
        <authorList>
            <person name="Kane S.R."/>
            <person name="Chakicherla A.Y."/>
            <person name="Chain P.S.G."/>
            <person name="Schmidt R."/>
            <person name="Shin M.W."/>
            <person name="Legler T.C."/>
            <person name="Scow K.M."/>
            <person name="Larimer F.W."/>
            <person name="Lucas S.M."/>
            <person name="Richardson P.M."/>
            <person name="Hristova K.R."/>
        </authorList>
    </citation>
    <scope>NUCLEOTIDE SEQUENCE [LARGE SCALE GENOMIC DNA]</scope>
    <source>
        <strain evidence="2">ATCC BAA-1232 / LMG 22953 / PM1</strain>
    </source>
</reference>
<sequence length="309" mass="33963">MHLVIPFAAPLSEAGQHALGELALPSLDALLGRLTADSLNEGDEYQLSPPHERVLARALGWRGADGALPWAARAAADDGLDTGDLAWGLLSPVHWQIGREHLTMDDPESLALDAAESRAAFDAVRPLFESEGWLCAWGAPTRWYVAHETLADLPTASLDRVIGRNPDLWMPEHPAARFVKRLQNEVQMLLYTHALNDAREATGRDVLNSFWLSGCGTHQPDRGEAPRVLDALRAPALREDWAAWSEAWRALDGGPLREALAHARRGEALRLSLCGERHAQDFVLRPRGVLAALRSRVQRPQATRLMAAL</sequence>
<evidence type="ECO:0000313" key="2">
    <source>
        <dbReference type="Proteomes" id="UP000000366"/>
    </source>
</evidence>
<evidence type="ECO:0000313" key="1">
    <source>
        <dbReference type="EMBL" id="ABM95704.1"/>
    </source>
</evidence>
<protein>
    <submittedName>
        <fullName evidence="1">Conserved hypothetical signal peptide protein</fullName>
    </submittedName>
</protein>
<accession>A2SJG5</accession>
<dbReference type="eggNOG" id="COG4255">
    <property type="taxonomic scope" value="Bacteria"/>
</dbReference>
<proteinExistence type="predicted"/>
<organism evidence="1 2">
    <name type="scientific">Methylibium petroleiphilum (strain ATCC BAA-1232 / LMG 22953 / PM1)</name>
    <dbReference type="NCBI Taxonomy" id="420662"/>
    <lineage>
        <taxon>Bacteria</taxon>
        <taxon>Pseudomonadati</taxon>
        <taxon>Pseudomonadota</taxon>
        <taxon>Betaproteobacteria</taxon>
        <taxon>Burkholderiales</taxon>
        <taxon>Sphaerotilaceae</taxon>
        <taxon>Methylibium</taxon>
    </lineage>
</organism>
<name>A2SJG5_METPP</name>
<gene>
    <name evidence="1" type="ordered locus">Mpe_A2750</name>
</gene>